<dbReference type="eggNOG" id="ENOG50309YW">
    <property type="taxonomic scope" value="Bacteria"/>
</dbReference>
<dbReference type="GeneID" id="93012552"/>
<dbReference type="KEGG" id="bba:Bd1555"/>
<dbReference type="Gene3D" id="3.40.50.1820">
    <property type="entry name" value="alpha/beta hydrolase"/>
    <property type="match status" value="1"/>
</dbReference>
<evidence type="ECO:0000313" key="2">
    <source>
        <dbReference type="Proteomes" id="UP000008080"/>
    </source>
</evidence>
<proteinExistence type="predicted"/>
<dbReference type="STRING" id="264462.Bd1555"/>
<dbReference type="EMBL" id="BX842650">
    <property type="protein sequence ID" value="CAE79435.1"/>
    <property type="molecule type" value="Genomic_DNA"/>
</dbReference>
<name>Q6MMR8_BDEBA</name>
<keyword evidence="2" id="KW-1185">Reference proteome</keyword>
<dbReference type="AlphaFoldDB" id="Q6MMR8"/>
<reference evidence="1 2" key="1">
    <citation type="journal article" date="2004" name="Science">
        <title>A predator unmasked: life cycle of Bdellovibrio bacteriovorus from a genomic perspective.</title>
        <authorList>
            <person name="Rendulic S."/>
            <person name="Jagtap P."/>
            <person name="Rosinus A."/>
            <person name="Eppinger M."/>
            <person name="Baar C."/>
            <person name="Lanz C."/>
            <person name="Keller H."/>
            <person name="Lambert C."/>
            <person name="Evans K.J."/>
            <person name="Goesmann A."/>
            <person name="Meyer F."/>
            <person name="Sockett R.E."/>
            <person name="Schuster S.C."/>
        </authorList>
    </citation>
    <scope>NUCLEOTIDE SEQUENCE [LARGE SCALE GENOMIC DNA]</scope>
    <source>
        <strain evidence="2">ATCC 15356 / DSM 50701 / NCIMB 9529 / HD100</strain>
    </source>
</reference>
<organism evidence="1 2">
    <name type="scientific">Bdellovibrio bacteriovorus (strain ATCC 15356 / DSM 50701 / NCIMB 9529 / HD100)</name>
    <dbReference type="NCBI Taxonomy" id="264462"/>
    <lineage>
        <taxon>Bacteria</taxon>
        <taxon>Pseudomonadati</taxon>
        <taxon>Bdellovibrionota</taxon>
        <taxon>Bdellovibrionia</taxon>
        <taxon>Bdellovibrionales</taxon>
        <taxon>Pseudobdellovibrionaceae</taxon>
        <taxon>Bdellovibrio</taxon>
    </lineage>
</organism>
<protein>
    <submittedName>
        <fullName evidence="1">Uncharacterized protein</fullName>
    </submittedName>
</protein>
<dbReference type="InterPro" id="IPR029058">
    <property type="entry name" value="AB_hydrolase_fold"/>
</dbReference>
<evidence type="ECO:0000313" key="1">
    <source>
        <dbReference type="EMBL" id="CAE79435.1"/>
    </source>
</evidence>
<gene>
    <name evidence="1" type="ordered locus">Bd1555</name>
</gene>
<sequence length="220" mass="25640">MDVIILTLSLAVFFLGLALLTNRARRRKDFAFELKPNCLLTRWPVLFLTGPRSMFYFSSYWNLYTPYLAEHGYEVFTLHLPWNNPRLRQERFEYFLNQQESQNRKFHLVLDTPTFTEFQDVLRKRSPSVMSITRICDSGKDTGPGDLRAFPLPVAEIEMRDTPKGSLFLHLGYHLHKQWVRRKDLNSLSSLGALPATALENSGRLLERAQTLAEMDLRES</sequence>
<dbReference type="RefSeq" id="WP_011164037.1">
    <property type="nucleotide sequence ID" value="NC_005363.1"/>
</dbReference>
<accession>Q6MMR8</accession>
<dbReference type="Proteomes" id="UP000008080">
    <property type="component" value="Chromosome"/>
</dbReference>
<dbReference type="HOGENOM" id="CLU_1302898_0_0_7"/>